<evidence type="ECO:0000259" key="3">
    <source>
        <dbReference type="Pfam" id="PF09374"/>
    </source>
</evidence>
<evidence type="ECO:0000256" key="1">
    <source>
        <dbReference type="SAM" id="SignalP"/>
    </source>
</evidence>
<dbReference type="InterPro" id="IPR018537">
    <property type="entry name" value="Peptidoglycan-bd_3"/>
</dbReference>
<dbReference type="Pfam" id="PF05838">
    <property type="entry name" value="Glyco_hydro_108"/>
    <property type="match status" value="1"/>
</dbReference>
<organism evidence="4 5">
    <name type="scientific">Pseudarcicella hirudinis</name>
    <dbReference type="NCBI Taxonomy" id="1079859"/>
    <lineage>
        <taxon>Bacteria</taxon>
        <taxon>Pseudomonadati</taxon>
        <taxon>Bacteroidota</taxon>
        <taxon>Cytophagia</taxon>
        <taxon>Cytophagales</taxon>
        <taxon>Flectobacillaceae</taxon>
        <taxon>Pseudarcicella</taxon>
    </lineage>
</organism>
<dbReference type="InterPro" id="IPR023346">
    <property type="entry name" value="Lysozyme-like_dom_sf"/>
</dbReference>
<keyword evidence="5" id="KW-1185">Reference proteome</keyword>
<dbReference type="InterPro" id="IPR018247">
    <property type="entry name" value="EF_Hand_1_Ca_BS"/>
</dbReference>
<dbReference type="STRING" id="1079859.SAMN04515674_105311"/>
<feature type="domain" description="TtsA-like Glycoside hydrolase family 108" evidence="2">
    <location>
        <begin position="28"/>
        <end position="129"/>
    </location>
</feature>
<proteinExistence type="predicted"/>
<dbReference type="SUPFAM" id="SSF53955">
    <property type="entry name" value="Lysozyme-like"/>
    <property type="match status" value="1"/>
</dbReference>
<protein>
    <submittedName>
        <fullName evidence="4">Lysozyme family protein</fullName>
    </submittedName>
</protein>
<dbReference type="Proteomes" id="UP000199306">
    <property type="component" value="Unassembled WGS sequence"/>
</dbReference>
<reference evidence="4 5" key="1">
    <citation type="submission" date="2016-10" db="EMBL/GenBank/DDBJ databases">
        <authorList>
            <person name="de Groot N.N."/>
        </authorList>
    </citation>
    <scope>NUCLEOTIDE SEQUENCE [LARGE SCALE GENOMIC DNA]</scope>
    <source>
        <strain evidence="5">E92,LMG 26720,CCM 7988</strain>
    </source>
</reference>
<accession>A0A1I5T0U2</accession>
<evidence type="ECO:0000313" key="4">
    <source>
        <dbReference type="EMBL" id="SFP76578.1"/>
    </source>
</evidence>
<gene>
    <name evidence="4" type="ORF">SAMN04515674_105311</name>
</gene>
<feature type="domain" description="Peptidoglycan binding" evidence="3">
    <location>
        <begin position="132"/>
        <end position="198"/>
    </location>
</feature>
<dbReference type="PROSITE" id="PS00018">
    <property type="entry name" value="EF_HAND_1"/>
    <property type="match status" value="1"/>
</dbReference>
<feature type="signal peptide" evidence="1">
    <location>
        <begin position="1"/>
        <end position="20"/>
    </location>
</feature>
<keyword evidence="1" id="KW-0732">Signal</keyword>
<sequence>MKNFIVACLAVLMSFGFCEGASFDIAFSETIKHEGIAFTAFSYDNDGGGTKYGFTLKKFREICSGGKKYYVTNCDNDGDGKITKNDLRILTIYEVKQLYKQHYWDYLKCDQIYSQLVAAIVYDYLVNGGLSIKKLQKMVGAKIDGKIGPETIRKINQANECELSKKLMKSRGEWLFIHCKRYIPHTYKVCKGGWANRLNYYILQLNLTCKHEKTKSSYFGNNSTRSKFERDELLRGKSGISVSLLSGYNGYSVLSDSSETGRQLDSSQFKLYFRLFSSFREANGSQEVVGQRVRIIESQRPGFGGDAEGNFISKGYEVLERKSGANKERY</sequence>
<dbReference type="Gene3D" id="1.20.141.10">
    <property type="entry name" value="Chitosanase, subunit A, domain 1"/>
    <property type="match status" value="1"/>
</dbReference>
<evidence type="ECO:0000259" key="2">
    <source>
        <dbReference type="Pfam" id="PF05838"/>
    </source>
</evidence>
<evidence type="ECO:0000313" key="5">
    <source>
        <dbReference type="Proteomes" id="UP000199306"/>
    </source>
</evidence>
<dbReference type="OrthoDB" id="672438at2"/>
<dbReference type="Pfam" id="PF09374">
    <property type="entry name" value="PG_binding_3"/>
    <property type="match status" value="1"/>
</dbReference>
<name>A0A1I5T0U2_9BACT</name>
<dbReference type="AlphaFoldDB" id="A0A1I5T0U2"/>
<dbReference type="InterPro" id="IPR008565">
    <property type="entry name" value="TtsA-like_GH18_dom"/>
</dbReference>
<feature type="chain" id="PRO_5011630599" evidence="1">
    <location>
        <begin position="21"/>
        <end position="330"/>
    </location>
</feature>
<dbReference type="RefSeq" id="WP_092016919.1">
    <property type="nucleotide sequence ID" value="NZ_FOXH01000005.1"/>
</dbReference>
<dbReference type="EMBL" id="FOXH01000005">
    <property type="protein sequence ID" value="SFP76578.1"/>
    <property type="molecule type" value="Genomic_DNA"/>
</dbReference>